<dbReference type="NCBIfam" id="NF033746">
    <property type="entry name" value="class_D_sortase"/>
    <property type="match status" value="1"/>
</dbReference>
<dbReference type="Pfam" id="PF04203">
    <property type="entry name" value="Sortase"/>
    <property type="match status" value="1"/>
</dbReference>
<protein>
    <submittedName>
        <fullName evidence="3">Sortase D</fullName>
        <ecNumber evidence="3">3.4.22.-</ecNumber>
    </submittedName>
</protein>
<dbReference type="EMBL" id="CAKJTJ010000010">
    <property type="protein sequence ID" value="CAG9621389.1"/>
    <property type="molecule type" value="Genomic_DNA"/>
</dbReference>
<evidence type="ECO:0000313" key="3">
    <source>
        <dbReference type="EMBL" id="CAG9621389.1"/>
    </source>
</evidence>
<dbReference type="InterPro" id="IPR053525">
    <property type="entry name" value="Sortase_D"/>
</dbReference>
<evidence type="ECO:0000256" key="1">
    <source>
        <dbReference type="ARBA" id="ARBA00022801"/>
    </source>
</evidence>
<keyword evidence="4" id="KW-1185">Reference proteome</keyword>
<accession>A0ABN8A8H3</accession>
<dbReference type="CDD" id="cd05828">
    <property type="entry name" value="Sortase_D_1"/>
    <property type="match status" value="1"/>
</dbReference>
<keyword evidence="2" id="KW-1133">Transmembrane helix</keyword>
<dbReference type="InterPro" id="IPR041999">
    <property type="entry name" value="Sortase_D_1"/>
</dbReference>
<keyword evidence="1 3" id="KW-0378">Hydrolase</keyword>
<name>A0ABN8A8H3_9BACI</name>
<sequence length="197" mass="22225">MKKGMVFAIVFMVAGLSFIGYGLFEKIKIERKTEAALRDAVTITAKVNPEEKERPVKPDDFQPETGEVVGLLKIPRLEAELPIVEGTDPAELEKGVGHYKGSSFPGELGQIVFSGHRDTVFLRLGELEIGDKFYVFMPYGEYMYEIYDSKIVDEDDRTVITLQKEQEDLILTTCYPFTLTGAAPERYILYAKPVNSR</sequence>
<evidence type="ECO:0000313" key="4">
    <source>
        <dbReference type="Proteomes" id="UP000789833"/>
    </source>
</evidence>
<dbReference type="NCBIfam" id="TIGR01076">
    <property type="entry name" value="sortase_fam"/>
    <property type="match status" value="1"/>
</dbReference>
<dbReference type="EC" id="3.4.22.-" evidence="3"/>
<dbReference type="GO" id="GO:0016787">
    <property type="term" value="F:hydrolase activity"/>
    <property type="evidence" value="ECO:0007669"/>
    <property type="project" value="UniProtKB-KW"/>
</dbReference>
<dbReference type="RefSeq" id="WP_317987063.1">
    <property type="nucleotide sequence ID" value="NZ_CAKJTJ010000010.1"/>
</dbReference>
<dbReference type="InterPro" id="IPR023365">
    <property type="entry name" value="Sortase_dom-sf"/>
</dbReference>
<keyword evidence="2" id="KW-0812">Transmembrane</keyword>
<reference evidence="3 4" key="1">
    <citation type="submission" date="2021-10" db="EMBL/GenBank/DDBJ databases">
        <authorList>
            <person name="Criscuolo A."/>
        </authorList>
    </citation>
    <scope>NUCLEOTIDE SEQUENCE [LARGE SCALE GENOMIC DNA]</scope>
    <source>
        <strain evidence="4">CIP 111883</strain>
    </source>
</reference>
<gene>
    <name evidence="3" type="primary">srtD_1</name>
    <name evidence="3" type="ORF">BACCIP111883_02162</name>
</gene>
<proteinExistence type="predicted"/>
<evidence type="ECO:0000256" key="2">
    <source>
        <dbReference type="SAM" id="Phobius"/>
    </source>
</evidence>
<keyword evidence="2" id="KW-0472">Membrane</keyword>
<feature type="transmembrane region" description="Helical" evidence="2">
    <location>
        <begin position="6"/>
        <end position="24"/>
    </location>
</feature>
<dbReference type="Proteomes" id="UP000789833">
    <property type="component" value="Unassembled WGS sequence"/>
</dbReference>
<dbReference type="Gene3D" id="2.40.260.10">
    <property type="entry name" value="Sortase"/>
    <property type="match status" value="1"/>
</dbReference>
<dbReference type="SUPFAM" id="SSF63817">
    <property type="entry name" value="Sortase"/>
    <property type="match status" value="1"/>
</dbReference>
<dbReference type="InterPro" id="IPR005754">
    <property type="entry name" value="Sortase"/>
</dbReference>
<organism evidence="3 4">
    <name type="scientific">Sutcliffiella rhizosphaerae</name>
    <dbReference type="NCBI Taxonomy" id="2880967"/>
    <lineage>
        <taxon>Bacteria</taxon>
        <taxon>Bacillati</taxon>
        <taxon>Bacillota</taxon>
        <taxon>Bacilli</taxon>
        <taxon>Bacillales</taxon>
        <taxon>Bacillaceae</taxon>
        <taxon>Sutcliffiella</taxon>
    </lineage>
</organism>
<comment type="caution">
    <text evidence="3">The sequence shown here is derived from an EMBL/GenBank/DDBJ whole genome shotgun (WGS) entry which is preliminary data.</text>
</comment>